<dbReference type="InterPro" id="IPR022764">
    <property type="entry name" value="Peptidase_S54_rhomboid_dom"/>
</dbReference>
<comment type="similarity">
    <text evidence="2">Belongs to the peptidase S54 family.</text>
</comment>
<evidence type="ECO:0000256" key="2">
    <source>
        <dbReference type="ARBA" id="ARBA00009045"/>
    </source>
</evidence>
<evidence type="ECO:0000256" key="3">
    <source>
        <dbReference type="ARBA" id="ARBA00022692"/>
    </source>
</evidence>
<keyword evidence="10" id="KW-1185">Reference proteome</keyword>
<dbReference type="GO" id="GO:0016020">
    <property type="term" value="C:membrane"/>
    <property type="evidence" value="ECO:0007669"/>
    <property type="project" value="UniProtKB-SubCell"/>
</dbReference>
<dbReference type="InterPro" id="IPR050925">
    <property type="entry name" value="Rhomboid_protease_S54"/>
</dbReference>
<feature type="transmembrane region" description="Helical" evidence="7">
    <location>
        <begin position="67"/>
        <end position="87"/>
    </location>
</feature>
<name>A0A6G7KBX4_9LACT</name>
<dbReference type="InterPro" id="IPR035952">
    <property type="entry name" value="Rhomboid-like_sf"/>
</dbReference>
<feature type="transmembrane region" description="Helical" evidence="7">
    <location>
        <begin position="16"/>
        <end position="37"/>
    </location>
</feature>
<feature type="transmembrane region" description="Helical" evidence="7">
    <location>
        <begin position="155"/>
        <end position="173"/>
    </location>
</feature>
<keyword evidence="9" id="KW-0645">Protease</keyword>
<dbReference type="Pfam" id="PF01694">
    <property type="entry name" value="Rhomboid"/>
    <property type="match status" value="1"/>
</dbReference>
<feature type="transmembrane region" description="Helical" evidence="7">
    <location>
        <begin position="209"/>
        <end position="229"/>
    </location>
</feature>
<comment type="subcellular location">
    <subcellularLocation>
        <location evidence="1">Membrane</location>
        <topology evidence="1">Multi-pass membrane protein</topology>
    </subcellularLocation>
</comment>
<evidence type="ECO:0000256" key="1">
    <source>
        <dbReference type="ARBA" id="ARBA00004141"/>
    </source>
</evidence>
<organism evidence="9 10">
    <name type="scientific">Jeotgalibaca arthritidis</name>
    <dbReference type="NCBI Taxonomy" id="1868794"/>
    <lineage>
        <taxon>Bacteria</taxon>
        <taxon>Bacillati</taxon>
        <taxon>Bacillota</taxon>
        <taxon>Bacilli</taxon>
        <taxon>Lactobacillales</taxon>
        <taxon>Carnobacteriaceae</taxon>
        <taxon>Jeotgalibaca</taxon>
    </lineage>
</organism>
<dbReference type="PANTHER" id="PTHR43731">
    <property type="entry name" value="RHOMBOID PROTEASE"/>
    <property type="match status" value="1"/>
</dbReference>
<accession>A0A6G7KBX4</accession>
<feature type="transmembrane region" description="Helical" evidence="7">
    <location>
        <begin position="99"/>
        <end position="117"/>
    </location>
</feature>
<evidence type="ECO:0000256" key="6">
    <source>
        <dbReference type="ARBA" id="ARBA00023136"/>
    </source>
</evidence>
<keyword evidence="4" id="KW-0378">Hydrolase</keyword>
<keyword evidence="3 7" id="KW-0812">Transmembrane</keyword>
<evidence type="ECO:0000313" key="9">
    <source>
        <dbReference type="EMBL" id="QII82768.1"/>
    </source>
</evidence>
<dbReference type="KEGG" id="jar:G7057_10190"/>
<dbReference type="Gene3D" id="1.20.1540.10">
    <property type="entry name" value="Rhomboid-like"/>
    <property type="match status" value="1"/>
</dbReference>
<dbReference type="Proteomes" id="UP000501451">
    <property type="component" value="Chromosome"/>
</dbReference>
<reference evidence="9 10" key="1">
    <citation type="journal article" date="2017" name="Int. J. Syst. Evol. Microbiol.">
        <title>Jeotgalibaca porci sp. nov. and Jeotgalibaca arthritidis sp. nov., isolated from pigs, and emended description of the genus Jeotgalibaca.</title>
        <authorList>
            <person name="Zamora L."/>
            <person name="Perez-Sancho M."/>
            <person name="Dominguez L."/>
            <person name="Fernandez-Garayzabal J.F."/>
            <person name="Vela A.I."/>
        </authorList>
    </citation>
    <scope>NUCLEOTIDE SEQUENCE [LARGE SCALE GENOMIC DNA]</scope>
    <source>
        <strain evidence="9 10">CECT 9157</strain>
    </source>
</reference>
<dbReference type="GO" id="GO:0004252">
    <property type="term" value="F:serine-type endopeptidase activity"/>
    <property type="evidence" value="ECO:0007669"/>
    <property type="project" value="InterPro"/>
</dbReference>
<keyword evidence="5 7" id="KW-1133">Transmembrane helix</keyword>
<evidence type="ECO:0000256" key="4">
    <source>
        <dbReference type="ARBA" id="ARBA00022801"/>
    </source>
</evidence>
<dbReference type="GO" id="GO:0006508">
    <property type="term" value="P:proteolysis"/>
    <property type="evidence" value="ECO:0007669"/>
    <property type="project" value="UniProtKB-KW"/>
</dbReference>
<dbReference type="RefSeq" id="WP_166163472.1">
    <property type="nucleotide sequence ID" value="NZ_CP049740.1"/>
</dbReference>
<dbReference type="AlphaFoldDB" id="A0A6G7KBX4"/>
<evidence type="ECO:0000256" key="5">
    <source>
        <dbReference type="ARBA" id="ARBA00022989"/>
    </source>
</evidence>
<evidence type="ECO:0000259" key="8">
    <source>
        <dbReference type="Pfam" id="PF01694"/>
    </source>
</evidence>
<dbReference type="EMBL" id="CP049740">
    <property type="protein sequence ID" value="QII82768.1"/>
    <property type="molecule type" value="Genomic_DNA"/>
</dbReference>
<feature type="domain" description="Peptidase S54 rhomboid" evidence="8">
    <location>
        <begin position="58"/>
        <end position="192"/>
    </location>
</feature>
<evidence type="ECO:0000256" key="7">
    <source>
        <dbReference type="SAM" id="Phobius"/>
    </source>
</evidence>
<protein>
    <submittedName>
        <fullName evidence="9">Rhomboid family intramembrane serine protease</fullName>
    </submittedName>
</protein>
<feature type="transmembrane region" description="Helical" evidence="7">
    <location>
        <begin position="123"/>
        <end position="143"/>
    </location>
</feature>
<proteinExistence type="inferred from homology"/>
<feature type="transmembrane region" description="Helical" evidence="7">
    <location>
        <begin position="179"/>
        <end position="197"/>
    </location>
</feature>
<dbReference type="SUPFAM" id="SSF144091">
    <property type="entry name" value="Rhomboid-like"/>
    <property type="match status" value="1"/>
</dbReference>
<dbReference type="PANTHER" id="PTHR43731:SF14">
    <property type="entry name" value="PRESENILIN-ASSOCIATED RHOMBOID-LIKE PROTEIN, MITOCHONDRIAL"/>
    <property type="match status" value="1"/>
</dbReference>
<keyword evidence="6 7" id="KW-0472">Membrane</keyword>
<evidence type="ECO:0000313" key="10">
    <source>
        <dbReference type="Proteomes" id="UP000501451"/>
    </source>
</evidence>
<gene>
    <name evidence="9" type="ORF">G7057_10190</name>
</gene>
<sequence>MENFNIRKKFRRKRAVMTYLFLAIQVLAFVLMTIYGGSENAFVLYLFGAKVNEAIAFGEVWRLITPIFLHIGFMHLLINSITLYFLGIELELLYGNLRFALIYLLGGLMGNAMSFAFTPNISAGASTSLFGLFAAAVVLGRLYPYNPAIRNLAQGFMALIIINFISGLTSSSIDNWGHLGGAIGGGLAACFIMAPRLEAVERSFRIKMFVGYILVVSVLIAIGFFRYGVI</sequence>